<organism evidence="9">
    <name type="scientific">Diaphanosoma celebensis</name>
    <dbReference type="NCBI Taxonomy" id="2184134"/>
    <lineage>
        <taxon>Eukaryota</taxon>
        <taxon>Metazoa</taxon>
        <taxon>Ecdysozoa</taxon>
        <taxon>Arthropoda</taxon>
        <taxon>Crustacea</taxon>
        <taxon>Branchiopoda</taxon>
        <taxon>Diplostraca</taxon>
        <taxon>Cladocera</taxon>
        <taxon>Ctenopoda</taxon>
        <taxon>Sididae</taxon>
        <taxon>Diaphanosoma</taxon>
    </lineage>
</organism>
<dbReference type="GO" id="GO:0005783">
    <property type="term" value="C:endoplasmic reticulum"/>
    <property type="evidence" value="ECO:0007669"/>
    <property type="project" value="UniProtKB-ARBA"/>
</dbReference>
<name>A0A6B7GCJ4_9CRUS</name>
<reference evidence="9" key="1">
    <citation type="submission" date="2018-02" db="EMBL/GenBank/DDBJ databases">
        <title>Effects of heavy metals in brackish water flea Diaphanosoma celebensis: transcriptional modulation and enzyme activity of antioxidants.</title>
        <authorList>
            <person name="Bae C."/>
            <person name="Lee Y."/>
        </authorList>
    </citation>
    <scope>NUCLEOTIDE SEQUENCE</scope>
</reference>
<dbReference type="GO" id="GO:0070013">
    <property type="term" value="C:intracellular organelle lumen"/>
    <property type="evidence" value="ECO:0007669"/>
    <property type="project" value="UniProtKB-ARBA"/>
</dbReference>
<evidence type="ECO:0000256" key="2">
    <source>
        <dbReference type="ARBA" id="ARBA00006926"/>
    </source>
</evidence>
<sequence>MSRLHFFVVLCLCSSLIPSKCDNLTDFYTLEVEDIEGNVVSLEKYRGTVSLVVNVASLCGFTDTTYRGLKRLQDILGYGNRFQVLAFPCNQFGDQEPYDNDIIQQFAVTNYAVEFPMFAKVDVIGEEAHPAFKNLISQSSIHPEWNFYKYLVGPDGRVIKAWSTKATIDDIFNDIKLAVDAVPLPETAEQMVVTIAKEEKASEPKPQSETASHGKDEL</sequence>
<keyword evidence="4 6" id="KW-0575">Peroxidase</keyword>
<dbReference type="AlphaFoldDB" id="A0A6B7GCJ4"/>
<evidence type="ECO:0000256" key="3">
    <source>
        <dbReference type="ARBA" id="ARBA00012310"/>
    </source>
</evidence>
<dbReference type="PANTHER" id="PTHR11592:SF78">
    <property type="entry name" value="GLUTATHIONE PEROXIDASE"/>
    <property type="match status" value="1"/>
</dbReference>
<comment type="catalytic activity">
    <reaction evidence="1">
        <text>2 glutathione + H2O2 = glutathione disulfide + 2 H2O</text>
        <dbReference type="Rhea" id="RHEA:16833"/>
        <dbReference type="ChEBI" id="CHEBI:15377"/>
        <dbReference type="ChEBI" id="CHEBI:16240"/>
        <dbReference type="ChEBI" id="CHEBI:57925"/>
        <dbReference type="ChEBI" id="CHEBI:58297"/>
        <dbReference type="EC" id="1.11.1.9"/>
    </reaction>
</comment>
<dbReference type="GO" id="GO:0004602">
    <property type="term" value="F:glutathione peroxidase activity"/>
    <property type="evidence" value="ECO:0007669"/>
    <property type="project" value="UniProtKB-EC"/>
</dbReference>
<keyword evidence="5 6" id="KW-0560">Oxidoreductase</keyword>
<proteinExistence type="evidence at transcript level"/>
<evidence type="ECO:0000256" key="7">
    <source>
        <dbReference type="SAM" id="MobiDB-lite"/>
    </source>
</evidence>
<dbReference type="PROSITE" id="PS00763">
    <property type="entry name" value="GLUTATHIONE_PEROXID_2"/>
    <property type="match status" value="1"/>
</dbReference>
<dbReference type="PROSITE" id="PS51355">
    <property type="entry name" value="GLUTATHIONE_PEROXID_3"/>
    <property type="match status" value="1"/>
</dbReference>
<keyword evidence="8" id="KW-0732">Signal</keyword>
<evidence type="ECO:0000313" key="9">
    <source>
        <dbReference type="EMBL" id="QBR98222.1"/>
    </source>
</evidence>
<dbReference type="CDD" id="cd00340">
    <property type="entry name" value="GSH_Peroxidase"/>
    <property type="match status" value="1"/>
</dbReference>
<dbReference type="PRINTS" id="PR01011">
    <property type="entry name" value="GLUTPROXDASE"/>
</dbReference>
<feature type="signal peptide" evidence="8">
    <location>
        <begin position="1"/>
        <end position="21"/>
    </location>
</feature>
<accession>A0A6B7GCJ4</accession>
<dbReference type="PANTHER" id="PTHR11592">
    <property type="entry name" value="GLUTATHIONE PEROXIDASE"/>
    <property type="match status" value="1"/>
</dbReference>
<feature type="chain" id="PRO_5025465353" description="Glutathione peroxidase" evidence="8">
    <location>
        <begin position="22"/>
        <end position="218"/>
    </location>
</feature>
<evidence type="ECO:0000256" key="6">
    <source>
        <dbReference type="RuleBase" id="RU000499"/>
    </source>
</evidence>
<comment type="similarity">
    <text evidence="2 6">Belongs to the glutathione peroxidase family.</text>
</comment>
<dbReference type="InterPro" id="IPR000889">
    <property type="entry name" value="Glutathione_peroxidase"/>
</dbReference>
<dbReference type="EMBL" id="MG948611">
    <property type="protein sequence ID" value="QBR98222.1"/>
    <property type="molecule type" value="mRNA"/>
</dbReference>
<feature type="region of interest" description="Disordered" evidence="7">
    <location>
        <begin position="196"/>
        <end position="218"/>
    </location>
</feature>
<dbReference type="Pfam" id="PF00255">
    <property type="entry name" value="GSHPx"/>
    <property type="match status" value="1"/>
</dbReference>
<dbReference type="InterPro" id="IPR036249">
    <property type="entry name" value="Thioredoxin-like_sf"/>
</dbReference>
<dbReference type="GO" id="GO:0033554">
    <property type="term" value="P:cellular response to stress"/>
    <property type="evidence" value="ECO:0007669"/>
    <property type="project" value="UniProtKB-ARBA"/>
</dbReference>
<gene>
    <name evidence="9" type="primary">GPx</name>
</gene>
<dbReference type="SUPFAM" id="SSF52833">
    <property type="entry name" value="Thioredoxin-like"/>
    <property type="match status" value="1"/>
</dbReference>
<protein>
    <recommendedName>
        <fullName evidence="3 6">Glutathione peroxidase</fullName>
    </recommendedName>
</protein>
<dbReference type="InterPro" id="IPR029760">
    <property type="entry name" value="GPX_CS"/>
</dbReference>
<evidence type="ECO:0000256" key="1">
    <source>
        <dbReference type="ARBA" id="ARBA00000217"/>
    </source>
</evidence>
<dbReference type="GO" id="GO:0006979">
    <property type="term" value="P:response to oxidative stress"/>
    <property type="evidence" value="ECO:0007669"/>
    <property type="project" value="InterPro"/>
</dbReference>
<evidence type="ECO:0000256" key="8">
    <source>
        <dbReference type="SAM" id="SignalP"/>
    </source>
</evidence>
<dbReference type="FunFam" id="3.40.30.10:FF:000049">
    <property type="entry name" value="Glutathione peroxidase"/>
    <property type="match status" value="1"/>
</dbReference>
<evidence type="ECO:0000256" key="4">
    <source>
        <dbReference type="ARBA" id="ARBA00022559"/>
    </source>
</evidence>
<dbReference type="Gene3D" id="3.40.30.10">
    <property type="entry name" value="Glutaredoxin"/>
    <property type="match status" value="1"/>
</dbReference>
<evidence type="ECO:0000256" key="5">
    <source>
        <dbReference type="ARBA" id="ARBA00023002"/>
    </source>
</evidence>